<dbReference type="Pfam" id="PF16267">
    <property type="entry name" value="DUF4920"/>
    <property type="match status" value="1"/>
</dbReference>
<dbReference type="InterPro" id="IPR032577">
    <property type="entry name" value="DUF4920"/>
</dbReference>
<organism evidence="2 3">
    <name type="scientific">Ferrimonas lipolytica</name>
    <dbReference type="NCBI Taxonomy" id="2724191"/>
    <lineage>
        <taxon>Bacteria</taxon>
        <taxon>Pseudomonadati</taxon>
        <taxon>Pseudomonadota</taxon>
        <taxon>Gammaproteobacteria</taxon>
        <taxon>Alteromonadales</taxon>
        <taxon>Ferrimonadaceae</taxon>
        <taxon>Ferrimonas</taxon>
    </lineage>
</organism>
<accession>A0A6H1UG25</accession>
<evidence type="ECO:0000313" key="2">
    <source>
        <dbReference type="EMBL" id="QIZ77579.1"/>
    </source>
</evidence>
<evidence type="ECO:0000313" key="3">
    <source>
        <dbReference type="Proteomes" id="UP000501602"/>
    </source>
</evidence>
<sequence length="161" mass="17114">MTFARKMVTAVLASALSLPTAAVDFGEPVQPELLTDVATILANADSYENRRVTIEGEVIAVCKKAGCWLEIAAKDGSNYLKVKVKDGDMVFPTSSIGKEAIVTGTVQAKRFDLAQTKKYLAHVAEEQGQPFDPASVTAAKTLYQLVPTGVTIVDQAPSPAD</sequence>
<gene>
    <name evidence="2" type="ORF">HER31_12155</name>
</gene>
<feature type="signal peptide" evidence="1">
    <location>
        <begin position="1"/>
        <end position="22"/>
    </location>
</feature>
<dbReference type="KEGG" id="fes:HER31_12155"/>
<dbReference type="EMBL" id="CP051180">
    <property type="protein sequence ID" value="QIZ77579.1"/>
    <property type="molecule type" value="Genomic_DNA"/>
</dbReference>
<proteinExistence type="predicted"/>
<keyword evidence="3" id="KW-1185">Reference proteome</keyword>
<dbReference type="AlphaFoldDB" id="A0A6H1UG25"/>
<feature type="chain" id="PRO_5026312313" evidence="1">
    <location>
        <begin position="23"/>
        <end position="161"/>
    </location>
</feature>
<dbReference type="RefSeq" id="WP_168660838.1">
    <property type="nucleotide sequence ID" value="NZ_CP051180.1"/>
</dbReference>
<protein>
    <submittedName>
        <fullName evidence="2">DUF4920 domain-containing protein</fullName>
    </submittedName>
</protein>
<reference evidence="2 3" key="1">
    <citation type="submission" date="2020-04" db="EMBL/GenBank/DDBJ databases">
        <title>Ferrimonas sp. S7 isolated from sea water.</title>
        <authorList>
            <person name="Bae S.S."/>
            <person name="Baek K."/>
        </authorList>
    </citation>
    <scope>NUCLEOTIDE SEQUENCE [LARGE SCALE GENOMIC DNA]</scope>
    <source>
        <strain evidence="2 3">S7</strain>
    </source>
</reference>
<dbReference type="Proteomes" id="UP000501602">
    <property type="component" value="Chromosome"/>
</dbReference>
<keyword evidence="1" id="KW-0732">Signal</keyword>
<evidence type="ECO:0000256" key="1">
    <source>
        <dbReference type="SAM" id="SignalP"/>
    </source>
</evidence>
<name>A0A6H1UG25_9GAMM</name>